<accession>A0A1L8R2J4</accession>
<dbReference type="Proteomes" id="UP000182835">
    <property type="component" value="Unassembled WGS sequence"/>
</dbReference>
<proteinExistence type="predicted"/>
<sequence>MLSACGQEKEAVTTGTSIFNGTCNGLVNSRLDYLFWLFVNECW</sequence>
<comment type="caution">
    <text evidence="1">The sequence shown here is derived from an EMBL/GenBank/DDBJ whole genome shotgun (WGS) entry which is preliminary data.</text>
</comment>
<organism evidence="1 2">
    <name type="scientific">Enterococcus canintestini</name>
    <dbReference type="NCBI Taxonomy" id="317010"/>
    <lineage>
        <taxon>Bacteria</taxon>
        <taxon>Bacillati</taxon>
        <taxon>Bacillota</taxon>
        <taxon>Bacilli</taxon>
        <taxon>Lactobacillales</taxon>
        <taxon>Enterococcaceae</taxon>
        <taxon>Enterococcus</taxon>
    </lineage>
</organism>
<evidence type="ECO:0000313" key="1">
    <source>
        <dbReference type="EMBL" id="OJG13968.1"/>
    </source>
</evidence>
<evidence type="ECO:0000313" key="2">
    <source>
        <dbReference type="Proteomes" id="UP000182835"/>
    </source>
</evidence>
<name>A0A1L8R2J4_9ENTE</name>
<dbReference type="EMBL" id="JXKG01000028">
    <property type="protein sequence ID" value="OJG13968.1"/>
    <property type="molecule type" value="Genomic_DNA"/>
</dbReference>
<gene>
    <name evidence="1" type="ORF">RU96_GL001463</name>
</gene>
<dbReference type="AlphaFoldDB" id="A0A1L8R2J4"/>
<reference evidence="1 2" key="1">
    <citation type="submission" date="2014-12" db="EMBL/GenBank/DDBJ databases">
        <title>Draft genome sequences of 29 type strains of Enterococci.</title>
        <authorList>
            <person name="Zhong Z."/>
            <person name="Sun Z."/>
            <person name="Liu W."/>
            <person name="Zhang W."/>
            <person name="Zhang H."/>
        </authorList>
    </citation>
    <scope>NUCLEOTIDE SEQUENCE [LARGE SCALE GENOMIC DNA]</scope>
    <source>
        <strain evidence="1 2">DSM 21207</strain>
    </source>
</reference>
<protein>
    <submittedName>
        <fullName evidence="1">Uncharacterized protein</fullName>
    </submittedName>
</protein>